<keyword evidence="5 10" id="KW-0256">Endoplasmic reticulum</keyword>
<keyword evidence="10" id="KW-0746">Sphingolipid metabolism</keyword>
<evidence type="ECO:0000313" key="12">
    <source>
        <dbReference type="Proteomes" id="UP000774326"/>
    </source>
</evidence>
<evidence type="ECO:0000256" key="10">
    <source>
        <dbReference type="RuleBase" id="RU368065"/>
    </source>
</evidence>
<comment type="function">
    <text evidence="10">Regulates also the sphingolipid metabolism.</text>
</comment>
<feature type="transmembrane region" description="Helical" evidence="10">
    <location>
        <begin position="238"/>
        <end position="264"/>
    </location>
</feature>
<dbReference type="GO" id="GO:0097036">
    <property type="term" value="P:regulation of plasma membrane sterol distribution"/>
    <property type="evidence" value="ECO:0007669"/>
    <property type="project" value="UniProtKB-UniRule"/>
</dbReference>
<dbReference type="PANTHER" id="PTHR14467">
    <property type="entry name" value="ARV1"/>
    <property type="match status" value="1"/>
</dbReference>
<keyword evidence="10" id="KW-0333">Golgi apparatus</keyword>
<evidence type="ECO:0000256" key="1">
    <source>
        <dbReference type="ARBA" id="ARBA00004477"/>
    </source>
</evidence>
<evidence type="ECO:0000256" key="5">
    <source>
        <dbReference type="ARBA" id="ARBA00022824"/>
    </source>
</evidence>
<evidence type="ECO:0000256" key="8">
    <source>
        <dbReference type="ARBA" id="ARBA00023098"/>
    </source>
</evidence>
<accession>A0A9P8QA45</accession>
<dbReference type="GO" id="GO:0000139">
    <property type="term" value="C:Golgi membrane"/>
    <property type="evidence" value="ECO:0007669"/>
    <property type="project" value="UniProtKB-SubCell"/>
</dbReference>
<dbReference type="GO" id="GO:0016125">
    <property type="term" value="P:sterol metabolic process"/>
    <property type="evidence" value="ECO:0007669"/>
    <property type="project" value="UniProtKB-UniRule"/>
</dbReference>
<feature type="transmembrane region" description="Helical" evidence="10">
    <location>
        <begin position="299"/>
        <end position="321"/>
    </location>
</feature>
<keyword evidence="4 10" id="KW-0812">Transmembrane</keyword>
<dbReference type="Pfam" id="PF04161">
    <property type="entry name" value="Arv1"/>
    <property type="match status" value="1"/>
</dbReference>
<keyword evidence="6 10" id="KW-1133">Transmembrane helix</keyword>
<comment type="similarity">
    <text evidence="2 10">Belongs to the ARV1 family.</text>
</comment>
<dbReference type="Proteomes" id="UP000774326">
    <property type="component" value="Unassembled WGS sequence"/>
</dbReference>
<dbReference type="PANTHER" id="PTHR14467:SF0">
    <property type="entry name" value="PROTEIN ARV1"/>
    <property type="match status" value="1"/>
</dbReference>
<dbReference type="GO" id="GO:0032366">
    <property type="term" value="P:intracellular sterol transport"/>
    <property type="evidence" value="ECO:0007669"/>
    <property type="project" value="UniProtKB-UniRule"/>
</dbReference>
<feature type="transmembrane region" description="Helical" evidence="10">
    <location>
        <begin position="270"/>
        <end position="287"/>
    </location>
</feature>
<sequence>MKEWSGNHFKQELLRYKSPKDQDPPMICVECGEPVSSSYTLYTNGYIKLTDCPRCHCIADKYIEVDNVVLFIDILLLKPQAYKHLVFNADFVSGLGSMEVSANNYMEEERERDRSKRIKRIRILSILFEIYLSWAYQEKNFNTNQYYNSHSIYHNLLVKNVMVQYFYFGLKCALEDFLTHRLVNWFVFNYFGWSPKINISPISKPHKAEKKHVSSKGHKVAKDQKRKQIGSQELKEKAYLSTVISLTIIISSGTKLFPILMLIWPYDDLAITNIIVAIANFNLIESLRIVTGLRIRQTVFIFSVLTLVRFIATRLVLATLISQGDLVDCKLLLTNEVFQIRESILNGIHWVQMYL</sequence>
<dbReference type="AlphaFoldDB" id="A0A9P8QA45"/>
<evidence type="ECO:0000256" key="6">
    <source>
        <dbReference type="ARBA" id="ARBA00022989"/>
    </source>
</evidence>
<keyword evidence="7 10" id="KW-0445">Lipid transport</keyword>
<dbReference type="EMBL" id="JAEUBG010001215">
    <property type="protein sequence ID" value="KAH3686741.1"/>
    <property type="molecule type" value="Genomic_DNA"/>
</dbReference>
<keyword evidence="9 10" id="KW-0472">Membrane</keyword>
<gene>
    <name evidence="11" type="ORF">WICPIJ_002284</name>
</gene>
<comment type="function">
    <text evidence="10">Mediator of sterol homeostasis involved in sterol uptake, trafficking and distribution into membranes.</text>
</comment>
<name>A0A9P8QA45_WICPI</name>
<dbReference type="GO" id="GO:0005789">
    <property type="term" value="C:endoplasmic reticulum membrane"/>
    <property type="evidence" value="ECO:0007669"/>
    <property type="project" value="UniProtKB-SubCell"/>
</dbReference>
<reference evidence="11" key="1">
    <citation type="journal article" date="2021" name="Open Biol.">
        <title>Shared evolutionary footprints suggest mitochondrial oxidative damage underlies multiple complex I losses in fungi.</title>
        <authorList>
            <person name="Schikora-Tamarit M.A."/>
            <person name="Marcet-Houben M."/>
            <person name="Nosek J."/>
            <person name="Gabaldon T."/>
        </authorList>
    </citation>
    <scope>NUCLEOTIDE SEQUENCE</scope>
    <source>
        <strain evidence="11">CBS2887</strain>
    </source>
</reference>
<comment type="caution">
    <text evidence="11">The sequence shown here is derived from an EMBL/GenBank/DDBJ whole genome shotgun (WGS) entry which is preliminary data.</text>
</comment>
<comment type="subcellular location">
    <subcellularLocation>
        <location evidence="1 10">Endoplasmic reticulum membrane</location>
        <topology evidence="1 10">Multi-pass membrane protein</topology>
    </subcellularLocation>
    <subcellularLocation>
        <location evidence="10">Golgi apparatus membrane</location>
        <topology evidence="10">Multi-pass membrane protein</topology>
    </subcellularLocation>
</comment>
<evidence type="ECO:0000313" key="11">
    <source>
        <dbReference type="EMBL" id="KAH3686741.1"/>
    </source>
</evidence>
<keyword evidence="12" id="KW-1185">Reference proteome</keyword>
<evidence type="ECO:0000256" key="3">
    <source>
        <dbReference type="ARBA" id="ARBA00022448"/>
    </source>
</evidence>
<keyword evidence="3 10" id="KW-0813">Transport</keyword>
<evidence type="ECO:0000256" key="4">
    <source>
        <dbReference type="ARBA" id="ARBA00022692"/>
    </source>
</evidence>
<keyword evidence="8 10" id="KW-0443">Lipid metabolism</keyword>
<proteinExistence type="inferred from homology"/>
<evidence type="ECO:0000256" key="9">
    <source>
        <dbReference type="ARBA" id="ARBA00023136"/>
    </source>
</evidence>
<dbReference type="OrthoDB" id="2192830at2759"/>
<evidence type="ECO:0000256" key="2">
    <source>
        <dbReference type="ARBA" id="ARBA00009187"/>
    </source>
</evidence>
<organism evidence="11 12">
    <name type="scientific">Wickerhamomyces pijperi</name>
    <name type="common">Yeast</name>
    <name type="synonym">Pichia pijperi</name>
    <dbReference type="NCBI Taxonomy" id="599730"/>
    <lineage>
        <taxon>Eukaryota</taxon>
        <taxon>Fungi</taxon>
        <taxon>Dikarya</taxon>
        <taxon>Ascomycota</taxon>
        <taxon>Saccharomycotina</taxon>
        <taxon>Saccharomycetes</taxon>
        <taxon>Phaffomycetales</taxon>
        <taxon>Wickerhamomycetaceae</taxon>
        <taxon>Wickerhamomyces</taxon>
    </lineage>
</organism>
<protein>
    <recommendedName>
        <fullName evidence="10">Protein ARV</fullName>
    </recommendedName>
</protein>
<dbReference type="GO" id="GO:0032541">
    <property type="term" value="C:cortical endoplasmic reticulum"/>
    <property type="evidence" value="ECO:0007669"/>
    <property type="project" value="TreeGrafter"/>
</dbReference>
<dbReference type="InterPro" id="IPR007290">
    <property type="entry name" value="Arv1"/>
</dbReference>
<evidence type="ECO:0000256" key="7">
    <source>
        <dbReference type="ARBA" id="ARBA00023055"/>
    </source>
</evidence>
<dbReference type="GO" id="GO:0006665">
    <property type="term" value="P:sphingolipid metabolic process"/>
    <property type="evidence" value="ECO:0007669"/>
    <property type="project" value="UniProtKB-UniRule"/>
</dbReference>
<reference evidence="11" key="2">
    <citation type="submission" date="2021-01" db="EMBL/GenBank/DDBJ databases">
        <authorList>
            <person name="Schikora-Tamarit M.A."/>
        </authorList>
    </citation>
    <scope>NUCLEOTIDE SEQUENCE</scope>
    <source>
        <strain evidence="11">CBS2887</strain>
    </source>
</reference>